<name>A0AAE3A2I4_9FIRM</name>
<proteinExistence type="predicted"/>
<feature type="transmembrane region" description="Helical" evidence="1">
    <location>
        <begin position="7"/>
        <end position="33"/>
    </location>
</feature>
<comment type="caution">
    <text evidence="2">The sequence shown here is derived from an EMBL/GenBank/DDBJ whole genome shotgun (WGS) entry which is preliminary data.</text>
</comment>
<dbReference type="NCBIfam" id="TIGR02532">
    <property type="entry name" value="IV_pilin_GFxxxE"/>
    <property type="match status" value="1"/>
</dbReference>
<dbReference type="PROSITE" id="PS00409">
    <property type="entry name" value="PROKAR_NTER_METHYL"/>
    <property type="match status" value="1"/>
</dbReference>
<keyword evidence="1" id="KW-0472">Membrane</keyword>
<dbReference type="Proteomes" id="UP001197795">
    <property type="component" value="Unassembled WGS sequence"/>
</dbReference>
<accession>A0AAE3A2I4</accession>
<reference evidence="2 3" key="1">
    <citation type="submission" date="2021-10" db="EMBL/GenBank/DDBJ databases">
        <title>Anaerobic single-cell dispensing facilitates the cultivation of human gut bacteria.</title>
        <authorList>
            <person name="Afrizal A."/>
        </authorList>
    </citation>
    <scope>NUCLEOTIDE SEQUENCE [LARGE SCALE GENOMIC DNA]</scope>
    <source>
        <strain evidence="2 3">CLA-AA-H273</strain>
    </source>
</reference>
<dbReference type="AlphaFoldDB" id="A0AAE3A2I4"/>
<gene>
    <name evidence="2" type="ORF">LKD75_06460</name>
</gene>
<sequence>MGIGKKGFTLVEIIVSLAIMTIVAGAVGAFVIAGNNSYMRGNKELTLQEEAQLTANQMIDLIIDVEKGISFSNLTDQEAVDVDGNVAKDVNGMEVTNASVSELRLINNDNSYMIRWQGGAGADYADANQVYLYEVTNTKDGEGKVVVGDFDAAKPALMAEHVSSFSVDLSELDKRKVVLNMIFTYQDKSYDISETIKLRNDLSSEPSSIYSWISGIRIIPEHADLKQGQAFVFDYEITGDEEAIAQGVTWAVSYQDGSACKSTISGNGKLSVAADETIAENILTVTCTAVADPTIAATATVTVQKHMVDSLDIEPKDASVIQGDSLQYSYTMEGTEEAKNAGVTWSVARVDATGLKAGTTINGSGLLTADRYEPTGTLVLQVTCTSVADPGMSASTKVSVLPYTNIDGKYDATLIAKNLTTYDFTEGSTEKIGYKALIECLPSWADYRNGYPQIEWSVVDDYANNYKITGLTDSDGRQFQAELECGNMTDTVVRVRAVIALSVDIKITREIDITIPPLKTVVNAKEPYIYSSQFVLNRNGKINCEIRNYKGEVNWRFADIPSELNNDFKVWNGIQKSYQVGFEVYDGAYDNVHQEAYLTTENTGESTEVRALSYISWDTEYRLKLQAWSLDDSTLVAETVILVPVVDILFANDQHVITVLRPTWTNRYDLHAYGFESGREKGHRAAKLAGYFQGELPLDSNTKFAEIDNMHLPFSQVQFDIGAHEENDYLIMTIYDERYPDHKRNLLLEVEKNPEWWEWKDNK</sequence>
<dbReference type="Pfam" id="PF07963">
    <property type="entry name" value="N_methyl"/>
    <property type="match status" value="1"/>
</dbReference>
<evidence type="ECO:0000313" key="3">
    <source>
        <dbReference type="Proteomes" id="UP001197795"/>
    </source>
</evidence>
<protein>
    <submittedName>
        <fullName evidence="2">Prepilin-type N-terminal cleavage/methylation domain-containing protein</fullName>
    </submittedName>
</protein>
<evidence type="ECO:0000313" key="2">
    <source>
        <dbReference type="EMBL" id="MCC2119241.1"/>
    </source>
</evidence>
<dbReference type="InterPro" id="IPR012902">
    <property type="entry name" value="N_methyl_site"/>
</dbReference>
<keyword evidence="3" id="KW-1185">Reference proteome</keyword>
<evidence type="ECO:0000256" key="1">
    <source>
        <dbReference type="SAM" id="Phobius"/>
    </source>
</evidence>
<dbReference type="EMBL" id="JAJEPV010000012">
    <property type="protein sequence ID" value="MCC2119241.1"/>
    <property type="molecule type" value="Genomic_DNA"/>
</dbReference>
<keyword evidence="1" id="KW-0812">Transmembrane</keyword>
<organism evidence="2 3">
    <name type="scientific">Waltera acetigignens</name>
    <dbReference type="NCBI Taxonomy" id="2981769"/>
    <lineage>
        <taxon>Bacteria</taxon>
        <taxon>Bacillati</taxon>
        <taxon>Bacillota</taxon>
        <taxon>Clostridia</taxon>
        <taxon>Lachnospirales</taxon>
        <taxon>Lachnospiraceae</taxon>
        <taxon>Waltera</taxon>
    </lineage>
</organism>
<keyword evidence="1" id="KW-1133">Transmembrane helix</keyword>
<dbReference type="RefSeq" id="WP_227733055.1">
    <property type="nucleotide sequence ID" value="NZ_JAJEPV010000012.1"/>
</dbReference>